<dbReference type="InterPro" id="IPR024742">
    <property type="entry name" value="Glycogen_debranch_N"/>
</dbReference>
<feature type="domain" description="Glycogen debranching enzyme C-terminal" evidence="1">
    <location>
        <begin position="313"/>
        <end position="664"/>
    </location>
</feature>
<dbReference type="Pfam" id="PF12439">
    <property type="entry name" value="GDE_N"/>
    <property type="match status" value="1"/>
</dbReference>
<dbReference type="EMBL" id="CP110257">
    <property type="protein sequence ID" value="UZD55697.1"/>
    <property type="molecule type" value="Genomic_DNA"/>
</dbReference>
<dbReference type="PANTHER" id="PTHR10569">
    <property type="entry name" value="GLYCOGEN DEBRANCHING ENZYME"/>
    <property type="match status" value="1"/>
</dbReference>
<evidence type="ECO:0000313" key="4">
    <source>
        <dbReference type="Proteomes" id="UP001163266"/>
    </source>
</evidence>
<protein>
    <submittedName>
        <fullName evidence="3">Amylo-alpha-1,6-glucosidase</fullName>
    </submittedName>
</protein>
<dbReference type="Proteomes" id="UP001163266">
    <property type="component" value="Chromosome"/>
</dbReference>
<sequence>MQPTPPTLPRLVLDGACLSAEAAWEREWLCTNGLGGYAFGCLDAGPARRYHGWLVASLSRPRGRHVLVPALDQVLEAKGRRLVLGGGAQRPEPSAVPGARLRGFRLEGVLPVWTYEVDGAIVERRALMPHGRNATLVQWTLLRGPQRPLELRPYLDLRRHDEALPRGGPRMALAHGGRPDHPVFAGRVGTDGIALHVACSGEGEFEALPQTVRDVLFETERARGYDHVADLHSPGRWRTLLRQGQPVTLAMWVGAEPPRDFETEWRREQERAAALLVRAGAAADAQTARWVLAADAFIVEPGTRLDTDEAEVPAAFRSVIAGYPWFADWGRDTMISLEGLTLLTGRHEEARAILHTFGRYVRDGLLPNLFPEGGREALYHTVDATLWFFHAVARYHAHTGDESLVDELYAQLEEIIERHLGGTRFGIGVDPADGLVHAAAEGYQLTWMDAKVDEWVVTPRRGKPVEIQALWFNALHWMARWAEARRRPVQGLRHLAERAQASFQRRYWDPQRRHLKDVIDGPDGDDASLRPNQVFAISLDHPILAPGHWGPVLETLRRDLLTPYGLRTLGPHEPAYRPHYRGALRERDAAYHQGTVWPWLLGPYVEASLKAGTPASALAPLLDALFEHLRTAGVGQVSEVFDAQPPHRPEGCVAQAWSVAECLRAWHLMQLARKAPHG</sequence>
<dbReference type="InterPro" id="IPR032790">
    <property type="entry name" value="GDE_C"/>
</dbReference>
<dbReference type="RefSeq" id="WP_264893451.1">
    <property type="nucleotide sequence ID" value="NZ_CP110257.1"/>
</dbReference>
<dbReference type="InterPro" id="IPR010401">
    <property type="entry name" value="AGL/Gdb1"/>
</dbReference>
<reference evidence="3" key="1">
    <citation type="submission" date="2022-10" db="EMBL/GenBank/DDBJ databases">
        <title>Complete genome sequence of Schlegelella aquatica LMG 23380.</title>
        <authorList>
            <person name="Musilova J."/>
            <person name="Kourilova X."/>
            <person name="Bezdicek M."/>
            <person name="Hermankova K."/>
            <person name="Obruca S."/>
            <person name="Sedlar K."/>
        </authorList>
    </citation>
    <scope>NUCLEOTIDE SEQUENCE</scope>
    <source>
        <strain evidence="3">LMG 23380</strain>
    </source>
</reference>
<dbReference type="InterPro" id="IPR012341">
    <property type="entry name" value="6hp_glycosidase-like_sf"/>
</dbReference>
<accession>A0ABY6MUL1</accession>
<keyword evidence="4" id="KW-1185">Reference proteome</keyword>
<dbReference type="InterPro" id="IPR008928">
    <property type="entry name" value="6-hairpin_glycosidase_sf"/>
</dbReference>
<name>A0ABY6MUL1_9BURK</name>
<feature type="domain" description="Glycogen debranching enzyme bacterial and archaeal type N-terminal" evidence="2">
    <location>
        <begin position="26"/>
        <end position="248"/>
    </location>
</feature>
<dbReference type="PANTHER" id="PTHR10569:SF2">
    <property type="entry name" value="GLYCOGEN DEBRANCHING ENZYME"/>
    <property type="match status" value="1"/>
</dbReference>
<dbReference type="Gene3D" id="1.50.10.10">
    <property type="match status" value="1"/>
</dbReference>
<dbReference type="Pfam" id="PF06202">
    <property type="entry name" value="GDE_C"/>
    <property type="match status" value="1"/>
</dbReference>
<evidence type="ECO:0000259" key="2">
    <source>
        <dbReference type="Pfam" id="PF12439"/>
    </source>
</evidence>
<dbReference type="SUPFAM" id="SSF48208">
    <property type="entry name" value="Six-hairpin glycosidases"/>
    <property type="match status" value="1"/>
</dbReference>
<evidence type="ECO:0000313" key="3">
    <source>
        <dbReference type="EMBL" id="UZD55697.1"/>
    </source>
</evidence>
<organism evidence="3 4">
    <name type="scientific">Caldimonas aquatica</name>
    <dbReference type="NCBI Taxonomy" id="376175"/>
    <lineage>
        <taxon>Bacteria</taxon>
        <taxon>Pseudomonadati</taxon>
        <taxon>Pseudomonadota</taxon>
        <taxon>Betaproteobacteria</taxon>
        <taxon>Burkholderiales</taxon>
        <taxon>Sphaerotilaceae</taxon>
        <taxon>Caldimonas</taxon>
    </lineage>
</organism>
<evidence type="ECO:0000259" key="1">
    <source>
        <dbReference type="Pfam" id="PF06202"/>
    </source>
</evidence>
<gene>
    <name evidence="3" type="ORF">OMP39_03665</name>
</gene>
<proteinExistence type="predicted"/>